<accession>A0A7G1KFL3</accession>
<keyword evidence="3 6" id="KW-0808">Transferase</keyword>
<keyword evidence="5" id="KW-0680">Restriction system</keyword>
<dbReference type="PANTHER" id="PTHR46098">
    <property type="entry name" value="TRNA (CYTOSINE(38)-C(5))-METHYLTRANSFERASE"/>
    <property type="match status" value="1"/>
</dbReference>
<dbReference type="InterPro" id="IPR018117">
    <property type="entry name" value="C5_DNA_meth_AS"/>
</dbReference>
<dbReference type="Proteomes" id="UP000516173">
    <property type="component" value="Chromosome"/>
</dbReference>
<evidence type="ECO:0000313" key="9">
    <source>
        <dbReference type="Proteomes" id="UP000516173"/>
    </source>
</evidence>
<dbReference type="PROSITE" id="PS51679">
    <property type="entry name" value="SAM_MT_C5"/>
    <property type="match status" value="1"/>
</dbReference>
<dbReference type="GO" id="GO:0032259">
    <property type="term" value="P:methylation"/>
    <property type="evidence" value="ECO:0007669"/>
    <property type="project" value="UniProtKB-KW"/>
</dbReference>
<comment type="similarity">
    <text evidence="6">Belongs to the class I-like SAM-binding methyltransferase superfamily. C5-methyltransferase family.</text>
</comment>
<gene>
    <name evidence="8" type="ORF">NWFMUON74_17690</name>
</gene>
<dbReference type="SUPFAM" id="SSF53335">
    <property type="entry name" value="S-adenosyl-L-methionine-dependent methyltransferases"/>
    <property type="match status" value="1"/>
</dbReference>
<name>A0A7G1KFL3_9NOCA</name>
<dbReference type="GeneID" id="80346344"/>
<proteinExistence type="inferred from homology"/>
<evidence type="ECO:0000256" key="5">
    <source>
        <dbReference type="ARBA" id="ARBA00022747"/>
    </source>
</evidence>
<keyword evidence="4 6" id="KW-0949">S-adenosyl-L-methionine</keyword>
<organism evidence="8 9">
    <name type="scientific">Nocardia wallacei</name>
    <dbReference type="NCBI Taxonomy" id="480035"/>
    <lineage>
        <taxon>Bacteria</taxon>
        <taxon>Bacillati</taxon>
        <taxon>Actinomycetota</taxon>
        <taxon>Actinomycetes</taxon>
        <taxon>Mycobacteriales</taxon>
        <taxon>Nocardiaceae</taxon>
        <taxon>Nocardia</taxon>
    </lineage>
</organism>
<dbReference type="GO" id="GO:0003886">
    <property type="term" value="F:DNA (cytosine-5-)-methyltransferase activity"/>
    <property type="evidence" value="ECO:0007669"/>
    <property type="project" value="UniProtKB-EC"/>
</dbReference>
<dbReference type="PANTHER" id="PTHR46098:SF1">
    <property type="entry name" value="TRNA (CYTOSINE(38)-C(5))-METHYLTRANSFERASE"/>
    <property type="match status" value="1"/>
</dbReference>
<keyword evidence="2 6" id="KW-0489">Methyltransferase</keyword>
<dbReference type="GO" id="GO:0009307">
    <property type="term" value="P:DNA restriction-modification system"/>
    <property type="evidence" value="ECO:0007669"/>
    <property type="project" value="UniProtKB-KW"/>
</dbReference>
<evidence type="ECO:0000256" key="3">
    <source>
        <dbReference type="ARBA" id="ARBA00022679"/>
    </source>
</evidence>
<evidence type="ECO:0000256" key="6">
    <source>
        <dbReference type="PROSITE-ProRule" id="PRU01016"/>
    </source>
</evidence>
<dbReference type="InterPro" id="IPR029063">
    <property type="entry name" value="SAM-dependent_MTases_sf"/>
</dbReference>
<dbReference type="InterPro" id="IPR050750">
    <property type="entry name" value="C5-MTase"/>
</dbReference>
<dbReference type="InterPro" id="IPR001525">
    <property type="entry name" value="C5_MeTfrase"/>
</dbReference>
<dbReference type="AlphaFoldDB" id="A0A7G1KFL3"/>
<dbReference type="RefSeq" id="WP_187687325.1">
    <property type="nucleotide sequence ID" value="NZ_AP023396.1"/>
</dbReference>
<evidence type="ECO:0000256" key="7">
    <source>
        <dbReference type="SAM" id="MobiDB-lite"/>
    </source>
</evidence>
<protein>
    <recommendedName>
        <fullName evidence="1">DNA (cytosine-5-)-methyltransferase</fullName>
        <ecNumber evidence="1">2.1.1.37</ecNumber>
    </recommendedName>
</protein>
<dbReference type="Pfam" id="PF00145">
    <property type="entry name" value="DNA_methylase"/>
    <property type="match status" value="1"/>
</dbReference>
<feature type="region of interest" description="Disordered" evidence="7">
    <location>
        <begin position="166"/>
        <end position="248"/>
    </location>
</feature>
<evidence type="ECO:0000256" key="2">
    <source>
        <dbReference type="ARBA" id="ARBA00022603"/>
    </source>
</evidence>
<reference evidence="8 9" key="1">
    <citation type="submission" date="2020-08" db="EMBL/GenBank/DDBJ databases">
        <title>Genome Sequencing of Nocardia wallacei strain FMUON74 and assembly.</title>
        <authorList>
            <person name="Toyokawa M."/>
            <person name="Uesaka K."/>
        </authorList>
    </citation>
    <scope>NUCLEOTIDE SEQUENCE [LARGE SCALE GENOMIC DNA]</scope>
    <source>
        <strain evidence="8 9">FMUON74</strain>
    </source>
</reference>
<sequence>MTRIGSLCSGSGMLDVAALELFADSSMAWHADPDLAASMVLARHWPEVPNLGDITGIDWNTTEPVDVLCAGYPCQPFSAAGRRKGSDDRRNVWPAVRDAIRRVRPRVTLLENVAGHRSLGFDRVLGDLAEDGLHARWTCLRASDVGACHHRERLFVVVYDPADTARDGFPRLADRSSGPQTRGGWQRHPAGSPRRPCGLNGVLPTPRATDGSKGGPNQHGTGGTDLRTTAAWLPTPNASDGSGGGMHPDRRAGHSRQLIDYALIDGTPDWGRYRAAIERQENLSRPAPPPTERNSRGNRCLSPAFVEWMMFWPAGWVTDPALTLTRAQRLKILGNGVVPPQAVTAYAWLLAPLYADQEVTAA</sequence>
<evidence type="ECO:0000313" key="8">
    <source>
        <dbReference type="EMBL" id="BCK53997.1"/>
    </source>
</evidence>
<feature type="active site" evidence="6">
    <location>
        <position position="74"/>
    </location>
</feature>
<dbReference type="EMBL" id="AP023396">
    <property type="protein sequence ID" value="BCK53997.1"/>
    <property type="molecule type" value="Genomic_DNA"/>
</dbReference>
<evidence type="ECO:0000256" key="4">
    <source>
        <dbReference type="ARBA" id="ARBA00022691"/>
    </source>
</evidence>
<keyword evidence="9" id="KW-1185">Reference proteome</keyword>
<dbReference type="PROSITE" id="PS00094">
    <property type="entry name" value="C5_MTASE_1"/>
    <property type="match status" value="1"/>
</dbReference>
<dbReference type="REBASE" id="441132">
    <property type="entry name" value="M.Nwa74ORF17690P"/>
</dbReference>
<dbReference type="KEGG" id="nwl:NWFMUON74_17690"/>
<dbReference type="Gene3D" id="3.40.50.150">
    <property type="entry name" value="Vaccinia Virus protein VP39"/>
    <property type="match status" value="1"/>
</dbReference>
<dbReference type="EC" id="2.1.1.37" evidence="1"/>
<evidence type="ECO:0000256" key="1">
    <source>
        <dbReference type="ARBA" id="ARBA00011975"/>
    </source>
</evidence>